<dbReference type="PANTHER" id="PTHR42059">
    <property type="entry name" value="TNT DOMAIN-CONTAINING PROTEIN"/>
    <property type="match status" value="1"/>
</dbReference>
<sequence>MALPTQLNATEQDTLVKQIGLSLLRAAPRDWRRVTAVYRAVGRYHELTGEVVTADGTAQEWVATHDIATLFGKLRAGMYREGRGTWFNARYQLDHPSSYNLEYDRDEPSWDLAPPSQAYADELRMFPRSEENVPDWLMRRMAGLGPERSGPRFRMARIFDGAGPNGPVITRPELDPDERDRVLAYLDGAPTVGPARGYDVDRLDPDQSAEVPIAFHSDGSWIWPAAVPYYLRTHGVAPEADLLQHIRAAGFTVPEVPDETRQAAAAHVAHGQGPQQGPPQVPGAETAQPTTQTPPVAPEQPQPQEQPGRAADVPAEPVSGSDSSGAAAAGAAGIAGAAGAAGAMGAGAMGAMAARNGTEIGDEPVQPDPADPDAPELPVRRPGKAAQELDEQFNGINGTDHASRMSPVSPFTPADRDETPAAPGSGEDIAAGGFAAQASGRMPGGDTDTAFEPAGFDTAPADTAPSDTAPSDTAPSDTAPADTASSDTAPSDTAPSQPGADDFVDPEAETAAYTLPGRGGDSGPSDHDETWSDDAPTTALGGGYDIDGYGASAPDRDFGDEPFGDASPGEPLHEQGTAFTPIPTFGDGPRSGHAADDDPAVDSDAAAPNGSDPDFDSGPPTTITSPVQGDGPPPADANQDMATPPMDRPTGGPGQTGPHQARHPDQEPPTELDEERTAPTPRQDFDQPAPPTASGVAGAVGTAGALSAAGAVASGFAGRDDAGEYDDRAAPRDRGGYEDRGGYDPQGYDDRNYAEPPYEDRRDFDDPRGYGDRTEYGDQRDVDDRGGRGSAVEPDPGPPTQIGNMPPQDPELDDLQDKLDELEVPDEYYALGMPSDYGWSLERVSDGWRVGWYDGELKSTAVFGDAADAKAFMLGKVLLSPDGVDEVPGQPDHGDPEFEQAAPEPSDAGASRPLLATLTPEIATGTRQVPEEPVAQTRTVSPADDPAGRGGPVPQAAPAPPREPVAQQAAATQHRPAAAEPQQAARPQAGQGGQAGQPSGGQQWPIQPLPGEPPLTLFRGKEMRTLPVGSELDRFGGANGNLTYAAGTPFEERSLVPEWVNRPYHVYRVQRPLETLAGVAIPWFNQPGGGAAYMLPASIEELLADGDIIELEPGEPPVD</sequence>
<proteinExistence type="predicted"/>
<reference evidence="3 4" key="1">
    <citation type="submission" date="2024-09" db="EMBL/GenBank/DDBJ databases">
        <title>The Natural Products Discovery Center: Release of the First 8490 Sequenced Strains for Exploring Actinobacteria Biosynthetic Diversity.</title>
        <authorList>
            <person name="Kalkreuter E."/>
            <person name="Kautsar S.A."/>
            <person name="Yang D."/>
            <person name="Bader C.D."/>
            <person name="Teijaro C.N."/>
            <person name="Fluegel L."/>
            <person name="Davis C.M."/>
            <person name="Simpson J.R."/>
            <person name="Lauterbach L."/>
            <person name="Steele A.D."/>
            <person name="Gui C."/>
            <person name="Meng S."/>
            <person name="Li G."/>
            <person name="Viehrig K."/>
            <person name="Ye F."/>
            <person name="Su P."/>
            <person name="Kiefer A.F."/>
            <person name="Nichols A."/>
            <person name="Cepeda A.J."/>
            <person name="Yan W."/>
            <person name="Fan B."/>
            <person name="Jiang Y."/>
            <person name="Adhikari A."/>
            <person name="Zheng C.-J."/>
            <person name="Schuster L."/>
            <person name="Cowan T.M."/>
            <person name="Smanski M.J."/>
            <person name="Chevrette M.G."/>
            <person name="De Carvalho L.P.S."/>
            <person name="Shen B."/>
        </authorList>
    </citation>
    <scope>NUCLEOTIDE SEQUENCE [LARGE SCALE GENOMIC DNA]</scope>
    <source>
        <strain evidence="3 4">NPDC060353</strain>
    </source>
</reference>
<feature type="compositionally biased region" description="Low complexity" evidence="1">
    <location>
        <begin position="262"/>
        <end position="275"/>
    </location>
</feature>
<organism evidence="3 4">
    <name type="scientific">Prauserella salsuginis</name>
    <dbReference type="NCBI Taxonomy" id="387889"/>
    <lineage>
        <taxon>Bacteria</taxon>
        <taxon>Bacillati</taxon>
        <taxon>Actinomycetota</taxon>
        <taxon>Actinomycetes</taxon>
        <taxon>Pseudonocardiales</taxon>
        <taxon>Pseudonocardiaceae</taxon>
        <taxon>Prauserella</taxon>
        <taxon>Prauserella salsuginis group</taxon>
    </lineage>
</organism>
<dbReference type="SUPFAM" id="SSF160424">
    <property type="entry name" value="BH3703-like"/>
    <property type="match status" value="1"/>
</dbReference>
<dbReference type="InterPro" id="IPR036170">
    <property type="entry name" value="YezG-like_sf"/>
</dbReference>
<feature type="compositionally biased region" description="Low complexity" evidence="1">
    <location>
        <begin position="964"/>
        <end position="989"/>
    </location>
</feature>
<protein>
    <submittedName>
        <fullName evidence="3">Glycohydrolase toxin TNT-related protein</fullName>
    </submittedName>
</protein>
<evidence type="ECO:0000313" key="3">
    <source>
        <dbReference type="EMBL" id="MFD6793504.1"/>
    </source>
</evidence>
<feature type="region of interest" description="Disordered" evidence="1">
    <location>
        <begin position="259"/>
        <end position="327"/>
    </location>
</feature>
<feature type="region of interest" description="Disordered" evidence="1">
    <location>
        <begin position="715"/>
        <end position="813"/>
    </location>
</feature>
<keyword evidence="4" id="KW-1185">Reference proteome</keyword>
<feature type="compositionally biased region" description="Low complexity" evidence="1">
    <location>
        <begin position="282"/>
        <end position="294"/>
    </location>
</feature>
<name>A0ABW6G2T8_9PSEU</name>
<dbReference type="InterPro" id="IPR025331">
    <property type="entry name" value="TNT"/>
</dbReference>
<evidence type="ECO:0000256" key="1">
    <source>
        <dbReference type="SAM" id="MobiDB-lite"/>
    </source>
</evidence>
<evidence type="ECO:0000259" key="2">
    <source>
        <dbReference type="Pfam" id="PF14021"/>
    </source>
</evidence>
<feature type="region of interest" description="Disordered" evidence="1">
    <location>
        <begin position="355"/>
        <end position="698"/>
    </location>
</feature>
<feature type="compositionally biased region" description="Basic and acidic residues" evidence="1">
    <location>
        <begin position="718"/>
        <end position="787"/>
    </location>
</feature>
<dbReference type="RefSeq" id="WP_377540722.1">
    <property type="nucleotide sequence ID" value="NZ_JBHXCV010000004.1"/>
</dbReference>
<feature type="domain" description="TNT" evidence="2">
    <location>
        <begin position="1025"/>
        <end position="1109"/>
    </location>
</feature>
<gene>
    <name evidence="3" type="ORF">ACFWGY_09230</name>
</gene>
<dbReference type="Proteomes" id="UP001598673">
    <property type="component" value="Unassembled WGS sequence"/>
</dbReference>
<feature type="compositionally biased region" description="Gly residues" evidence="1">
    <location>
        <begin position="990"/>
        <end position="999"/>
    </location>
</feature>
<dbReference type="InterPro" id="IPR053024">
    <property type="entry name" value="Fungal_surface_NADase"/>
</dbReference>
<comment type="caution">
    <text evidence="3">The sequence shown here is derived from an EMBL/GenBank/DDBJ whole genome shotgun (WGS) entry which is preliminary data.</text>
</comment>
<dbReference type="EMBL" id="JBHXCV010000004">
    <property type="protein sequence ID" value="MFD6793504.1"/>
    <property type="molecule type" value="Genomic_DNA"/>
</dbReference>
<evidence type="ECO:0000313" key="4">
    <source>
        <dbReference type="Proteomes" id="UP001598673"/>
    </source>
</evidence>
<dbReference type="Pfam" id="PF14021">
    <property type="entry name" value="TNT"/>
    <property type="match status" value="1"/>
</dbReference>
<dbReference type="PANTHER" id="PTHR42059:SF1">
    <property type="entry name" value="TNT DOMAIN-CONTAINING PROTEIN"/>
    <property type="match status" value="1"/>
</dbReference>
<feature type="region of interest" description="Disordered" evidence="1">
    <location>
        <begin position="882"/>
        <end position="1017"/>
    </location>
</feature>
<feature type="compositionally biased region" description="Low complexity" evidence="1">
    <location>
        <begin position="457"/>
        <end position="496"/>
    </location>
</feature>
<accession>A0ABW6G2T8</accession>